<dbReference type="PANTHER" id="PTHR10869:SF229">
    <property type="entry name" value="PROLYL 4-HYDROXYLASE ALPHA SUBUNIT DOMAIN-CONTAINING PROTEIN"/>
    <property type="match status" value="1"/>
</dbReference>
<keyword evidence="5" id="KW-1185">Reference proteome</keyword>
<organism evidence="4 5">
    <name type="scientific">Prorocentrum cordatum</name>
    <dbReference type="NCBI Taxonomy" id="2364126"/>
    <lineage>
        <taxon>Eukaryota</taxon>
        <taxon>Sar</taxon>
        <taxon>Alveolata</taxon>
        <taxon>Dinophyceae</taxon>
        <taxon>Prorocentrales</taxon>
        <taxon>Prorocentraceae</taxon>
        <taxon>Prorocentrum</taxon>
    </lineage>
</organism>
<accession>A0ABN9QED5</accession>
<evidence type="ECO:0000313" key="4">
    <source>
        <dbReference type="EMBL" id="CAK0803182.1"/>
    </source>
</evidence>
<name>A0ABN9QED5_9DINO</name>
<protein>
    <recommendedName>
        <fullName evidence="6">Prolyl 4-hydroxylase alpha subunit domain-containing protein</fullName>
    </recommendedName>
</protein>
<evidence type="ECO:0000256" key="3">
    <source>
        <dbReference type="SAM" id="MobiDB-lite"/>
    </source>
</evidence>
<gene>
    <name evidence="4" type="ORF">PCOR1329_LOCUS10465</name>
</gene>
<comment type="caution">
    <text evidence="4">The sequence shown here is derived from an EMBL/GenBank/DDBJ whole genome shotgun (WGS) entry which is preliminary data.</text>
</comment>
<feature type="compositionally biased region" description="Basic and acidic residues" evidence="3">
    <location>
        <begin position="55"/>
        <end position="64"/>
    </location>
</feature>
<sequence length="328" mass="33976">MSCLKSRASPARLRLGRARALLCRRASAKACTTAARGCRDFVPAAAPRAAARGRAPRETAEHIRPVSRPRASARAIPGRAVRALGAMLPPLRAVARPAPRAAAPRARGAAAPRAWPGRGARAVALAAALGGLRAPRGAAPQLPALAGGAPAPWRGAAGARAAAPACRGGAALLPPGDVLRHHAINTSYDPRLRLLRPSPPVYELPGFLLEGSMGASDHTLQPLTGDECRALVELARPLLQPSPVVQLASSPGSGGAREVHGVSASRTSTTCFLARESCGALLAKVGALTGKPRECFELVQVGRYLKGQFYRPHHDALDPHTESWAGSS</sequence>
<keyword evidence="2" id="KW-0408">Iron</keyword>
<evidence type="ECO:0000313" key="5">
    <source>
        <dbReference type="Proteomes" id="UP001189429"/>
    </source>
</evidence>
<dbReference type="PANTHER" id="PTHR10869">
    <property type="entry name" value="PROLYL 4-HYDROXYLASE ALPHA SUBUNIT"/>
    <property type="match status" value="1"/>
</dbReference>
<keyword evidence="1" id="KW-0479">Metal-binding</keyword>
<dbReference type="InterPro" id="IPR045054">
    <property type="entry name" value="P4HA-like"/>
</dbReference>
<reference evidence="4" key="1">
    <citation type="submission" date="2023-10" db="EMBL/GenBank/DDBJ databases">
        <authorList>
            <person name="Chen Y."/>
            <person name="Shah S."/>
            <person name="Dougan E. K."/>
            <person name="Thang M."/>
            <person name="Chan C."/>
        </authorList>
    </citation>
    <scope>NUCLEOTIDE SEQUENCE [LARGE SCALE GENOMIC DNA]</scope>
</reference>
<dbReference type="Gene3D" id="2.60.120.620">
    <property type="entry name" value="q2cbj1_9rhob like domain"/>
    <property type="match status" value="1"/>
</dbReference>
<dbReference type="EMBL" id="CAUYUJ010002969">
    <property type="protein sequence ID" value="CAK0803182.1"/>
    <property type="molecule type" value="Genomic_DNA"/>
</dbReference>
<evidence type="ECO:0000256" key="2">
    <source>
        <dbReference type="ARBA" id="ARBA00023004"/>
    </source>
</evidence>
<dbReference type="Proteomes" id="UP001189429">
    <property type="component" value="Unassembled WGS sequence"/>
</dbReference>
<evidence type="ECO:0000256" key="1">
    <source>
        <dbReference type="ARBA" id="ARBA00022723"/>
    </source>
</evidence>
<evidence type="ECO:0008006" key="6">
    <source>
        <dbReference type="Google" id="ProtNLM"/>
    </source>
</evidence>
<proteinExistence type="predicted"/>
<feature type="region of interest" description="Disordered" evidence="3">
    <location>
        <begin position="49"/>
        <end position="74"/>
    </location>
</feature>